<dbReference type="InterPro" id="IPR038390">
    <property type="entry name" value="Metal_Tscrpt_repr_sf"/>
</dbReference>
<dbReference type="PANTHER" id="PTHR33677">
    <property type="entry name" value="TRANSCRIPTIONAL REPRESSOR FRMR-RELATED"/>
    <property type="match status" value="1"/>
</dbReference>
<keyword evidence="3" id="KW-1185">Reference proteome</keyword>
<gene>
    <name evidence="2" type="ORF">GTW51_10425</name>
</gene>
<dbReference type="Pfam" id="PF02583">
    <property type="entry name" value="Trns_repr_metal"/>
    <property type="match status" value="1"/>
</dbReference>
<dbReference type="RefSeq" id="WP_163043972.1">
    <property type="nucleotide sequence ID" value="NZ_JAAAMJ010000006.1"/>
</dbReference>
<name>A0A6L9MHH3_9HYPH</name>
<accession>A0A6L9MHH3</accession>
<dbReference type="GO" id="GO:0003677">
    <property type="term" value="F:DNA binding"/>
    <property type="evidence" value="ECO:0007669"/>
    <property type="project" value="InterPro"/>
</dbReference>
<sequence>MESTVVDSHIELRRSDEEKKPLLQRLNRIEGQVRGLKAMIAEDRYCLDEIQQVNAITAALRELSLIVIGQHVTEGIRFASHRGESEKTVEIAVDDVMRVLRAAMRERD</sequence>
<dbReference type="GO" id="GO:0046872">
    <property type="term" value="F:metal ion binding"/>
    <property type="evidence" value="ECO:0007669"/>
    <property type="project" value="InterPro"/>
</dbReference>
<evidence type="ECO:0000256" key="1">
    <source>
        <dbReference type="ARBA" id="ARBA00005260"/>
    </source>
</evidence>
<dbReference type="Proteomes" id="UP000476332">
    <property type="component" value="Unassembled WGS sequence"/>
</dbReference>
<dbReference type="EMBL" id="JAAAMJ010000006">
    <property type="protein sequence ID" value="NDV87116.1"/>
    <property type="molecule type" value="Genomic_DNA"/>
</dbReference>
<protein>
    <submittedName>
        <fullName evidence="2">Metal-sensing transcriptional repressor</fullName>
    </submittedName>
</protein>
<proteinExistence type="inferred from homology"/>
<evidence type="ECO:0000313" key="3">
    <source>
        <dbReference type="Proteomes" id="UP000476332"/>
    </source>
</evidence>
<comment type="caution">
    <text evidence="2">The sequence shown here is derived from an EMBL/GenBank/DDBJ whole genome shotgun (WGS) entry which is preliminary data.</text>
</comment>
<organism evidence="2 3">
    <name type="scientific">Aurantimonas aggregata</name>
    <dbReference type="NCBI Taxonomy" id="2047720"/>
    <lineage>
        <taxon>Bacteria</taxon>
        <taxon>Pseudomonadati</taxon>
        <taxon>Pseudomonadota</taxon>
        <taxon>Alphaproteobacteria</taxon>
        <taxon>Hyphomicrobiales</taxon>
        <taxon>Aurantimonadaceae</taxon>
        <taxon>Aurantimonas</taxon>
    </lineage>
</organism>
<dbReference type="GO" id="GO:0045892">
    <property type="term" value="P:negative regulation of DNA-templated transcription"/>
    <property type="evidence" value="ECO:0007669"/>
    <property type="project" value="UniProtKB-ARBA"/>
</dbReference>
<dbReference type="CDD" id="cd10148">
    <property type="entry name" value="CsoR-like_DUF156"/>
    <property type="match status" value="1"/>
</dbReference>
<dbReference type="AlphaFoldDB" id="A0A6L9MHH3"/>
<evidence type="ECO:0000313" key="2">
    <source>
        <dbReference type="EMBL" id="NDV87116.1"/>
    </source>
</evidence>
<reference evidence="2 3" key="1">
    <citation type="submission" date="2020-01" db="EMBL/GenBank/DDBJ databases">
        <title>Genomes of bacteria type strains.</title>
        <authorList>
            <person name="Chen J."/>
            <person name="Zhu S."/>
            <person name="Chen J."/>
        </authorList>
    </citation>
    <scope>NUCLEOTIDE SEQUENCE [LARGE SCALE GENOMIC DNA]</scope>
    <source>
        <strain evidence="2 3">KCTC 52919</strain>
    </source>
</reference>
<dbReference type="Gene3D" id="1.20.58.1000">
    <property type="entry name" value="Metal-sensitive repressor, helix protomer"/>
    <property type="match status" value="1"/>
</dbReference>
<dbReference type="InterPro" id="IPR003735">
    <property type="entry name" value="Metal_Tscrpt_repr"/>
</dbReference>
<comment type="similarity">
    <text evidence="1">Belongs to the FrmR/RcnR family.</text>
</comment>